<feature type="zinc finger region" description="C3H1-type" evidence="11">
    <location>
        <begin position="215"/>
        <end position="242"/>
    </location>
</feature>
<dbReference type="GO" id="GO:0005694">
    <property type="term" value="C:chromosome"/>
    <property type="evidence" value="ECO:0007669"/>
    <property type="project" value="UniProtKB-SubCell"/>
</dbReference>
<dbReference type="SUPFAM" id="SSF54171">
    <property type="entry name" value="DNA-binding domain"/>
    <property type="match status" value="1"/>
</dbReference>
<dbReference type="SMART" id="SM00317">
    <property type="entry name" value="SET"/>
    <property type="match status" value="1"/>
</dbReference>
<evidence type="ECO:0000256" key="2">
    <source>
        <dbReference type="ARBA" id="ARBA00004286"/>
    </source>
</evidence>
<dbReference type="InterPro" id="IPR051516">
    <property type="entry name" value="SETDB_methyltransferase"/>
</dbReference>
<dbReference type="PROSITE" id="PS50868">
    <property type="entry name" value="POST_SET"/>
    <property type="match status" value="1"/>
</dbReference>
<dbReference type="GO" id="GO:0008270">
    <property type="term" value="F:zinc ion binding"/>
    <property type="evidence" value="ECO:0007669"/>
    <property type="project" value="UniProtKB-KW"/>
</dbReference>
<dbReference type="InterPro" id="IPR001214">
    <property type="entry name" value="SET_dom"/>
</dbReference>
<keyword evidence="7 11" id="KW-0479">Metal-binding</keyword>
<evidence type="ECO:0000313" key="18">
    <source>
        <dbReference type="Proteomes" id="UP000663844"/>
    </source>
</evidence>
<keyword evidence="5" id="KW-0808">Transferase</keyword>
<protein>
    <submittedName>
        <fullName evidence="17">Uncharacterized protein</fullName>
    </submittedName>
</protein>
<dbReference type="SMART" id="SM00468">
    <property type="entry name" value="PreSET"/>
    <property type="match status" value="1"/>
</dbReference>
<dbReference type="PANTHER" id="PTHR46024">
    <property type="entry name" value="HISTONE-LYSINE N-METHYLTRANSFERASE EGGLESS"/>
    <property type="match status" value="1"/>
</dbReference>
<evidence type="ECO:0000256" key="8">
    <source>
        <dbReference type="ARBA" id="ARBA00022771"/>
    </source>
</evidence>
<dbReference type="InterPro" id="IPR036855">
    <property type="entry name" value="Znf_CCCH_sf"/>
</dbReference>
<comment type="caution">
    <text evidence="17">The sequence shown here is derived from an EMBL/GenBank/DDBJ whole genome shotgun (WGS) entry which is preliminary data.</text>
</comment>
<dbReference type="SMART" id="SM00356">
    <property type="entry name" value="ZnF_C3H1"/>
    <property type="match status" value="1"/>
</dbReference>
<evidence type="ECO:0000259" key="13">
    <source>
        <dbReference type="PROSITE" id="PS50103"/>
    </source>
</evidence>
<dbReference type="PROSITE" id="PS50280">
    <property type="entry name" value="SET"/>
    <property type="match status" value="1"/>
</dbReference>
<keyword evidence="4" id="KW-0489">Methyltransferase</keyword>
<dbReference type="PROSITE" id="PS50103">
    <property type="entry name" value="ZF_C3H1"/>
    <property type="match status" value="1"/>
</dbReference>
<dbReference type="PROSITE" id="PS50867">
    <property type="entry name" value="PRE_SET"/>
    <property type="match status" value="1"/>
</dbReference>
<dbReference type="GO" id="GO:0010629">
    <property type="term" value="P:negative regulation of gene expression"/>
    <property type="evidence" value="ECO:0007669"/>
    <property type="project" value="TreeGrafter"/>
</dbReference>
<evidence type="ECO:0000256" key="7">
    <source>
        <dbReference type="ARBA" id="ARBA00022723"/>
    </source>
</evidence>
<proteinExistence type="predicted"/>
<evidence type="ECO:0000256" key="5">
    <source>
        <dbReference type="ARBA" id="ARBA00022679"/>
    </source>
</evidence>
<evidence type="ECO:0000256" key="10">
    <source>
        <dbReference type="ARBA" id="ARBA00023242"/>
    </source>
</evidence>
<dbReference type="GO" id="GO:0005634">
    <property type="term" value="C:nucleus"/>
    <property type="evidence" value="ECO:0007669"/>
    <property type="project" value="UniProtKB-SubCell"/>
</dbReference>
<dbReference type="GO" id="GO:0003677">
    <property type="term" value="F:DNA binding"/>
    <property type="evidence" value="ECO:0007669"/>
    <property type="project" value="InterPro"/>
</dbReference>
<feature type="domain" description="C3H1-type" evidence="13">
    <location>
        <begin position="215"/>
        <end position="242"/>
    </location>
</feature>
<evidence type="ECO:0000256" key="1">
    <source>
        <dbReference type="ARBA" id="ARBA00004123"/>
    </source>
</evidence>
<dbReference type="InterPro" id="IPR000571">
    <property type="entry name" value="Znf_CCCH"/>
</dbReference>
<dbReference type="GO" id="GO:0032259">
    <property type="term" value="P:methylation"/>
    <property type="evidence" value="ECO:0007669"/>
    <property type="project" value="UniProtKB-KW"/>
</dbReference>
<keyword evidence="10" id="KW-0539">Nucleus</keyword>
<feature type="domain" description="Pre-SET" evidence="15">
    <location>
        <begin position="774"/>
        <end position="860"/>
    </location>
</feature>
<name>A0A818GPA7_9BILA</name>
<reference evidence="17" key="1">
    <citation type="submission" date="2021-02" db="EMBL/GenBank/DDBJ databases">
        <authorList>
            <person name="Nowell W R."/>
        </authorList>
    </citation>
    <scope>NUCLEOTIDE SEQUENCE</scope>
</reference>
<dbReference type="Gene3D" id="2.170.270.10">
    <property type="entry name" value="SET domain"/>
    <property type="match status" value="1"/>
</dbReference>
<dbReference type="EMBL" id="CAJOAZ010000020">
    <property type="protein sequence ID" value="CAF3491681.1"/>
    <property type="molecule type" value="Genomic_DNA"/>
</dbReference>
<gene>
    <name evidence="17" type="ORF">OXD698_LOCUS774</name>
</gene>
<dbReference type="InterPro" id="IPR046341">
    <property type="entry name" value="SET_dom_sf"/>
</dbReference>
<evidence type="ECO:0000256" key="6">
    <source>
        <dbReference type="ARBA" id="ARBA00022691"/>
    </source>
</evidence>
<sequence>MNETKRIIVEFGARRQQFILTDHRVSTSALRYLIGNHFDIEFDNNSIYTLQMYNNISHEYNSLDDDQQIFDTIKDIVPFHRFRIIKKSLQLQKYHLIKNLQSTVDKLHSATNDIDKIQNLFGTLNQNCDVLNQLMDIHGLKSSSDQSTYLLDPSTMKKDIDLIKPIDDQDDEEIFESVSCYDTIPPVNIDYTPAPIPSVINVNKPASLTTDNNIQTRIIPCKYAVRGTCHHGDKCLYLHDETCIQSAREWERRFHRGNMFPILTTFEHNEENKENYDFSSKKSVDEDIEIIHDDCLIIEPDIPIPIFHDTNSHISLVGILPNDLSKQTKLFLIYENRIMNVHVVTSVNNLERHHHITISHVNHFYSIPKRHLYLSNICDIQHISIPQQYRIMYISPLKKQFSLGFICENPSVYNNLRHLILFDDGSVAYTTMNDHIHVCLCQDFERNFRSIESKLVRKDFQELFFDKNLNKKQYQLHNYVRVKKFDDKYHNAQIIDIDCSIIKLKFYERQAQTKIWMHRQSSLIDDIFLSPIEIASPIILQNKRKHDEISPLIENCIGSTNNNNICNGIEYRCATSDGKRRPGRPRKNHLPPNETRVSPLPSIHAFHSNSYQLHQCSSYCVLGKEENFNPNCFTENPYTLPFSCGWKYFHINRYAKGRFTKKPSTHKTTTSRSNYLYRSPCGRSFLTLDEVETYLFETNSKLTIKFFIDNLSTHIESFIEYDSKYILNDDISQGKESVKISVYNDNNNNLPDSFLYGTETRSKLILRNDPNPITCCSCTDNCRDRLKCPCWRKTFEQAKSNDNEQIVSWQRQHLSDEQMISRFGYVHQRLKAPVWSGIYECNSKCSCHTKQCTNRVVQNSLYQQIQLFHTDTKGWALRALHDIPHGSFMNAYVGELITEEMATKRDFKYLAILDHTSHLYTNDNNKRKQSMKNCFNYNRIIDETNQIPIKRCVRLSTDSISDEDDNDDDVDDSDDEENHSCFILDAKYYGSISRFYNHSCKPNIHIQNVFINSHDPQFPVIALFACRNIRAGEEICWDYNYTVGCMSGVRIDCQCQASNCRGRLL</sequence>
<dbReference type="Proteomes" id="UP000663844">
    <property type="component" value="Unassembled WGS sequence"/>
</dbReference>
<accession>A0A818GPA7</accession>
<dbReference type="PANTHER" id="PTHR46024:SF1">
    <property type="entry name" value="HISTONE-LYSINE N-METHYLTRANSFERASE EGGLESS"/>
    <property type="match status" value="1"/>
</dbReference>
<dbReference type="SUPFAM" id="SSF90229">
    <property type="entry name" value="CCCH zinc finger"/>
    <property type="match status" value="1"/>
</dbReference>
<comment type="subcellular location">
    <subcellularLocation>
        <location evidence="2">Chromosome</location>
    </subcellularLocation>
    <subcellularLocation>
        <location evidence="1">Nucleus</location>
    </subcellularLocation>
</comment>
<evidence type="ECO:0000259" key="14">
    <source>
        <dbReference type="PROSITE" id="PS50280"/>
    </source>
</evidence>
<feature type="domain" description="SET" evidence="14">
    <location>
        <begin position="863"/>
        <end position="1040"/>
    </location>
</feature>
<dbReference type="InterPro" id="IPR007728">
    <property type="entry name" value="Pre-SET_dom"/>
</dbReference>
<dbReference type="Pfam" id="PF00856">
    <property type="entry name" value="SET"/>
    <property type="match status" value="1"/>
</dbReference>
<keyword evidence="8 11" id="KW-0863">Zinc-finger</keyword>
<feature type="domain" description="Post-SET" evidence="16">
    <location>
        <begin position="1049"/>
        <end position="1065"/>
    </location>
</feature>
<evidence type="ECO:0000313" key="17">
    <source>
        <dbReference type="EMBL" id="CAF3491681.1"/>
    </source>
</evidence>
<feature type="region of interest" description="Disordered" evidence="12">
    <location>
        <begin position="576"/>
        <end position="596"/>
    </location>
</feature>
<evidence type="ECO:0000259" key="16">
    <source>
        <dbReference type="PROSITE" id="PS50868"/>
    </source>
</evidence>
<dbReference type="GO" id="GO:0046974">
    <property type="term" value="F:histone H3K9 methyltransferase activity"/>
    <property type="evidence" value="ECO:0007669"/>
    <property type="project" value="TreeGrafter"/>
</dbReference>
<dbReference type="GO" id="GO:0070828">
    <property type="term" value="P:heterochromatin organization"/>
    <property type="evidence" value="ECO:0007669"/>
    <property type="project" value="TreeGrafter"/>
</dbReference>
<evidence type="ECO:0000256" key="12">
    <source>
        <dbReference type="SAM" id="MobiDB-lite"/>
    </source>
</evidence>
<evidence type="ECO:0000259" key="15">
    <source>
        <dbReference type="PROSITE" id="PS50867"/>
    </source>
</evidence>
<keyword evidence="9 11" id="KW-0862">Zinc</keyword>
<organism evidence="17 18">
    <name type="scientific">Adineta steineri</name>
    <dbReference type="NCBI Taxonomy" id="433720"/>
    <lineage>
        <taxon>Eukaryota</taxon>
        <taxon>Metazoa</taxon>
        <taxon>Spiralia</taxon>
        <taxon>Gnathifera</taxon>
        <taxon>Rotifera</taxon>
        <taxon>Eurotatoria</taxon>
        <taxon>Bdelloidea</taxon>
        <taxon>Adinetida</taxon>
        <taxon>Adinetidae</taxon>
        <taxon>Adineta</taxon>
    </lineage>
</organism>
<dbReference type="AlphaFoldDB" id="A0A818GPA7"/>
<keyword evidence="6" id="KW-0949">S-adenosyl-L-methionine</keyword>
<evidence type="ECO:0000256" key="4">
    <source>
        <dbReference type="ARBA" id="ARBA00022603"/>
    </source>
</evidence>
<dbReference type="SUPFAM" id="SSF82199">
    <property type="entry name" value="SET domain"/>
    <property type="match status" value="1"/>
</dbReference>
<dbReference type="InterPro" id="IPR003616">
    <property type="entry name" value="Post-SET_dom"/>
</dbReference>
<evidence type="ECO:0000256" key="3">
    <source>
        <dbReference type="ARBA" id="ARBA00022454"/>
    </source>
</evidence>
<evidence type="ECO:0000256" key="9">
    <source>
        <dbReference type="ARBA" id="ARBA00022833"/>
    </source>
</evidence>
<dbReference type="Pfam" id="PF05033">
    <property type="entry name" value="Pre-SET"/>
    <property type="match status" value="1"/>
</dbReference>
<keyword evidence="3" id="KW-0158">Chromosome</keyword>
<dbReference type="InterPro" id="IPR016177">
    <property type="entry name" value="DNA-bd_dom_sf"/>
</dbReference>
<evidence type="ECO:0000256" key="11">
    <source>
        <dbReference type="PROSITE-ProRule" id="PRU00723"/>
    </source>
</evidence>